<accession>A0A0G4F7A5</accession>
<proteinExistence type="predicted"/>
<dbReference type="VEuPathDB" id="CryptoDB:Cvel_15609"/>
<protein>
    <submittedName>
        <fullName evidence="2">Uncharacterized protein</fullName>
    </submittedName>
</protein>
<gene>
    <name evidence="2" type="ORF">Cvel_15609</name>
</gene>
<feature type="compositionally biased region" description="Acidic residues" evidence="1">
    <location>
        <begin position="120"/>
        <end position="130"/>
    </location>
</feature>
<feature type="region of interest" description="Disordered" evidence="1">
    <location>
        <begin position="88"/>
        <end position="190"/>
    </location>
</feature>
<sequence>MTVYRTLRFKLEPALVRDLAFESSVLWVRDRNPTPERAGLDPLLSSIIDTFYHDLFKAFPAKAEELLTKVKRNPEKFGLQIADPQAARADADAGAPAAAAAAQHAAGANPSHQHDSGGAEGDDDDWEELVIVDNGDRRDDGDGSGDGSGSNDQGRDAPADPQSQIQSDAPQSQIQSDAPQSQNQSDSHEAWLTSSCLPVDKRFWYSGLRRTTDSLLKVGKSFTYLPQWAVDQFESDVNDLFSSVQRSLNELRVRARTSELFAFCKTAFQILEQADSQARKLQGVEGVTKDDINQVVASILHRHHRAQDPRARPCDSQIIRGEEPEESPALEAEAEGLRAQDLPGDSTTQGIHPEETSEEDSLLEALEGDSPTEEDLREAVPFEEAPTGGEQGDRNELSSLFRIRPLFSHSSFFYSPTLPS</sequence>
<dbReference type="EMBL" id="CDMZ01000178">
    <property type="protein sequence ID" value="CEM08597.1"/>
    <property type="molecule type" value="Genomic_DNA"/>
</dbReference>
<reference evidence="2" key="1">
    <citation type="submission" date="2014-11" db="EMBL/GenBank/DDBJ databases">
        <authorList>
            <person name="Otto D Thomas"/>
            <person name="Naeem Raeece"/>
        </authorList>
    </citation>
    <scope>NUCLEOTIDE SEQUENCE</scope>
</reference>
<evidence type="ECO:0000313" key="2">
    <source>
        <dbReference type="EMBL" id="CEM08597.1"/>
    </source>
</evidence>
<name>A0A0G4F7A5_9ALVE</name>
<evidence type="ECO:0000256" key="1">
    <source>
        <dbReference type="SAM" id="MobiDB-lite"/>
    </source>
</evidence>
<feature type="compositionally biased region" description="Low complexity" evidence="1">
    <location>
        <begin position="88"/>
        <end position="108"/>
    </location>
</feature>
<dbReference type="AlphaFoldDB" id="A0A0G4F7A5"/>
<feature type="compositionally biased region" description="Polar residues" evidence="1">
    <location>
        <begin position="161"/>
        <end position="185"/>
    </location>
</feature>
<feature type="compositionally biased region" description="Acidic residues" evidence="1">
    <location>
        <begin position="323"/>
        <end position="334"/>
    </location>
</feature>
<feature type="compositionally biased region" description="Acidic residues" evidence="1">
    <location>
        <begin position="356"/>
        <end position="376"/>
    </location>
</feature>
<feature type="region of interest" description="Disordered" evidence="1">
    <location>
        <begin position="323"/>
        <end position="397"/>
    </location>
</feature>
<organism evidence="2">
    <name type="scientific">Chromera velia CCMP2878</name>
    <dbReference type="NCBI Taxonomy" id="1169474"/>
    <lineage>
        <taxon>Eukaryota</taxon>
        <taxon>Sar</taxon>
        <taxon>Alveolata</taxon>
        <taxon>Colpodellida</taxon>
        <taxon>Chromeraceae</taxon>
        <taxon>Chromera</taxon>
    </lineage>
</organism>